<dbReference type="PANTHER" id="PTHR28038">
    <property type="entry name" value="ADL329WP"/>
    <property type="match status" value="1"/>
</dbReference>
<organism evidence="5 6">
    <name type="scientific">Zalerion maritima</name>
    <dbReference type="NCBI Taxonomy" id="339359"/>
    <lineage>
        <taxon>Eukaryota</taxon>
        <taxon>Fungi</taxon>
        <taxon>Dikarya</taxon>
        <taxon>Ascomycota</taxon>
        <taxon>Pezizomycotina</taxon>
        <taxon>Sordariomycetes</taxon>
        <taxon>Lulworthiomycetidae</taxon>
        <taxon>Lulworthiales</taxon>
        <taxon>Lulworthiaceae</taxon>
        <taxon>Zalerion</taxon>
    </lineage>
</organism>
<reference evidence="5" key="1">
    <citation type="submission" date="2022-07" db="EMBL/GenBank/DDBJ databases">
        <title>Draft genome sequence of Zalerion maritima ATCC 34329, a (micro)plastics degrading marine fungus.</title>
        <authorList>
            <person name="Paco A."/>
            <person name="Goncalves M.F.M."/>
            <person name="Rocha-Santos T.A.P."/>
            <person name="Alves A."/>
        </authorList>
    </citation>
    <scope>NUCLEOTIDE SEQUENCE</scope>
    <source>
        <strain evidence="5">ATCC 34329</strain>
    </source>
</reference>
<comment type="subcellular location">
    <subcellularLocation>
        <location evidence="1">Membrane</location>
    </subcellularLocation>
</comment>
<evidence type="ECO:0000256" key="3">
    <source>
        <dbReference type="ARBA" id="ARBA00022989"/>
    </source>
</evidence>
<dbReference type="GO" id="GO:0045048">
    <property type="term" value="P:protein insertion into ER membrane"/>
    <property type="evidence" value="ECO:0007669"/>
    <property type="project" value="InterPro"/>
</dbReference>
<sequence>MPEYKRRADLIVPYVEPKPNPENVEFSSTLASTMPMAAIFTRNKFVGWFAVMFSIQSWLGESADARANSSTPGYFSVGMSQDRRNKNFSWGVTETVIVLVNGMGTTNEDWPVANRILSHPNITVSSPSGFLSKTCIRMRDHAASCSMATEELHPELSGAPRNLRSISHCRRPVFAAASAAQQR</sequence>
<accession>A0AAD5WY29</accession>
<evidence type="ECO:0000256" key="2">
    <source>
        <dbReference type="ARBA" id="ARBA00022692"/>
    </source>
</evidence>
<dbReference type="Proteomes" id="UP001201980">
    <property type="component" value="Unassembled WGS sequence"/>
</dbReference>
<evidence type="ECO:0000256" key="4">
    <source>
        <dbReference type="ARBA" id="ARBA00023136"/>
    </source>
</evidence>
<name>A0AAD5WY29_9PEZI</name>
<evidence type="ECO:0000313" key="6">
    <source>
        <dbReference type="Proteomes" id="UP001201980"/>
    </source>
</evidence>
<dbReference type="Pfam" id="PF03669">
    <property type="entry name" value="ASTER"/>
    <property type="match status" value="1"/>
</dbReference>
<dbReference type="AlphaFoldDB" id="A0AAD5WY29"/>
<keyword evidence="3" id="KW-1133">Transmembrane helix</keyword>
<keyword evidence="4" id="KW-0472">Membrane</keyword>
<proteinExistence type="predicted"/>
<gene>
    <name evidence="5" type="ORF">MKZ38_001185</name>
</gene>
<keyword evidence="6" id="KW-1185">Reference proteome</keyword>
<dbReference type="EMBL" id="JAKWBI020000012">
    <property type="protein sequence ID" value="KAJ2906542.1"/>
    <property type="molecule type" value="Genomic_DNA"/>
</dbReference>
<protein>
    <submittedName>
        <fullName evidence="5">Uncharacterized protein</fullName>
    </submittedName>
</protein>
<dbReference type="GO" id="GO:0005789">
    <property type="term" value="C:endoplasmic reticulum membrane"/>
    <property type="evidence" value="ECO:0007669"/>
    <property type="project" value="InterPro"/>
</dbReference>
<comment type="caution">
    <text evidence="5">The sequence shown here is derived from an EMBL/GenBank/DDBJ whole genome shotgun (WGS) entry which is preliminary data.</text>
</comment>
<evidence type="ECO:0000256" key="1">
    <source>
        <dbReference type="ARBA" id="ARBA00004370"/>
    </source>
</evidence>
<keyword evidence="2" id="KW-0812">Transmembrane</keyword>
<dbReference type="PANTHER" id="PTHR28038:SF1">
    <property type="entry name" value="ADL329WP"/>
    <property type="match status" value="1"/>
</dbReference>
<dbReference type="GO" id="GO:0044183">
    <property type="term" value="F:protein folding chaperone"/>
    <property type="evidence" value="ECO:0007669"/>
    <property type="project" value="InterPro"/>
</dbReference>
<evidence type="ECO:0000313" key="5">
    <source>
        <dbReference type="EMBL" id="KAJ2906542.1"/>
    </source>
</evidence>
<dbReference type="InterPro" id="IPR005351">
    <property type="entry name" value="ASTER"/>
</dbReference>